<comment type="caution">
    <text evidence="1">The sequence shown here is derived from an EMBL/GenBank/DDBJ whole genome shotgun (WGS) entry which is preliminary data.</text>
</comment>
<accession>A0A9D3YL42</accession>
<reference evidence="1" key="2">
    <citation type="submission" date="2020-11" db="EMBL/GenBank/DDBJ databases">
        <authorList>
            <person name="McCartney M.A."/>
            <person name="Auch B."/>
            <person name="Kono T."/>
            <person name="Mallez S."/>
            <person name="Becker A."/>
            <person name="Gohl D.M."/>
            <person name="Silverstein K.A.T."/>
            <person name="Koren S."/>
            <person name="Bechman K.B."/>
            <person name="Herman A."/>
            <person name="Abrahante J.E."/>
            <person name="Garbe J."/>
        </authorList>
    </citation>
    <scope>NUCLEOTIDE SEQUENCE</scope>
    <source>
        <strain evidence="1">Duluth1</strain>
        <tissue evidence="1">Whole animal</tissue>
    </source>
</reference>
<dbReference type="Proteomes" id="UP000828390">
    <property type="component" value="Unassembled WGS sequence"/>
</dbReference>
<proteinExistence type="predicted"/>
<name>A0A9D3YL42_DREPO</name>
<evidence type="ECO:0000313" key="2">
    <source>
        <dbReference type="Proteomes" id="UP000828390"/>
    </source>
</evidence>
<keyword evidence="2" id="KW-1185">Reference proteome</keyword>
<dbReference type="AlphaFoldDB" id="A0A9D3YL42"/>
<reference evidence="1" key="1">
    <citation type="journal article" date="2019" name="bioRxiv">
        <title>The Genome of the Zebra Mussel, Dreissena polymorpha: A Resource for Invasive Species Research.</title>
        <authorList>
            <person name="McCartney M.A."/>
            <person name="Auch B."/>
            <person name="Kono T."/>
            <person name="Mallez S."/>
            <person name="Zhang Y."/>
            <person name="Obille A."/>
            <person name="Becker A."/>
            <person name="Abrahante J.E."/>
            <person name="Garbe J."/>
            <person name="Badalamenti J.P."/>
            <person name="Herman A."/>
            <person name="Mangelson H."/>
            <person name="Liachko I."/>
            <person name="Sullivan S."/>
            <person name="Sone E.D."/>
            <person name="Koren S."/>
            <person name="Silverstein K.A.T."/>
            <person name="Beckman K.B."/>
            <person name="Gohl D.M."/>
        </authorList>
    </citation>
    <scope>NUCLEOTIDE SEQUENCE</scope>
    <source>
        <strain evidence="1">Duluth1</strain>
        <tissue evidence="1">Whole animal</tissue>
    </source>
</reference>
<gene>
    <name evidence="1" type="ORF">DPMN_075460</name>
</gene>
<protein>
    <submittedName>
        <fullName evidence="1">Uncharacterized protein</fullName>
    </submittedName>
</protein>
<dbReference type="EMBL" id="JAIWYP010000015">
    <property type="protein sequence ID" value="KAH3700481.1"/>
    <property type="molecule type" value="Genomic_DNA"/>
</dbReference>
<organism evidence="1 2">
    <name type="scientific">Dreissena polymorpha</name>
    <name type="common">Zebra mussel</name>
    <name type="synonym">Mytilus polymorpha</name>
    <dbReference type="NCBI Taxonomy" id="45954"/>
    <lineage>
        <taxon>Eukaryota</taxon>
        <taxon>Metazoa</taxon>
        <taxon>Spiralia</taxon>
        <taxon>Lophotrochozoa</taxon>
        <taxon>Mollusca</taxon>
        <taxon>Bivalvia</taxon>
        <taxon>Autobranchia</taxon>
        <taxon>Heteroconchia</taxon>
        <taxon>Euheterodonta</taxon>
        <taxon>Imparidentia</taxon>
        <taxon>Neoheterodontei</taxon>
        <taxon>Myida</taxon>
        <taxon>Dreissenoidea</taxon>
        <taxon>Dreissenidae</taxon>
        <taxon>Dreissena</taxon>
    </lineage>
</organism>
<evidence type="ECO:0000313" key="1">
    <source>
        <dbReference type="EMBL" id="KAH3700481.1"/>
    </source>
</evidence>
<sequence length="75" mass="7293">MRLGAVIFRHSVAAGGGGGDVGGGSGAACWGLIRLGAVIFRHSVAAGSGGAPCVSSGSLQPLVCALRLDSAMERI</sequence>